<dbReference type="SUPFAM" id="SSF51366">
    <property type="entry name" value="Ribulose-phoshate binding barrel"/>
    <property type="match status" value="1"/>
</dbReference>
<reference evidence="2 3" key="1">
    <citation type="submission" date="2020-03" db="EMBL/GenBank/DDBJ databases">
        <title>Soil Listeria distribution.</title>
        <authorList>
            <person name="Liao J."/>
            <person name="Wiedmann M."/>
        </authorList>
    </citation>
    <scope>NUCLEOTIDE SEQUENCE [LARGE SCALE GENOMIC DNA]</scope>
    <source>
        <strain evidence="2 3">FSL L7-1554</strain>
    </source>
</reference>
<dbReference type="Pfam" id="PF25509">
    <property type="entry name" value="DUF7916"/>
    <property type="match status" value="1"/>
</dbReference>
<organism evidence="2 3">
    <name type="scientific">Listeria immobilis</name>
    <dbReference type="NCBI Taxonomy" id="2713502"/>
    <lineage>
        <taxon>Bacteria</taxon>
        <taxon>Bacillati</taxon>
        <taxon>Bacillota</taxon>
        <taxon>Bacilli</taxon>
        <taxon>Bacillales</taxon>
        <taxon>Listeriaceae</taxon>
        <taxon>Listeria</taxon>
    </lineage>
</organism>
<gene>
    <name evidence="2" type="ORF">HCJ38_11975</name>
</gene>
<evidence type="ECO:0000313" key="2">
    <source>
        <dbReference type="EMBL" id="MBC1489711.1"/>
    </source>
</evidence>
<evidence type="ECO:0000259" key="1">
    <source>
        <dbReference type="Pfam" id="PF25509"/>
    </source>
</evidence>
<evidence type="ECO:0000313" key="3">
    <source>
        <dbReference type="Proteomes" id="UP000561617"/>
    </source>
</evidence>
<protein>
    <recommendedName>
        <fullName evidence="1">DUF7916 domain-containing protein</fullName>
    </recommendedName>
</protein>
<accession>A0A7X0X8R9</accession>
<dbReference type="InterPro" id="IPR011060">
    <property type="entry name" value="RibuloseP-bd_barrel"/>
</dbReference>
<dbReference type="EMBL" id="JAASTW010000016">
    <property type="protein sequence ID" value="MBC1489711.1"/>
    <property type="molecule type" value="Genomic_DNA"/>
</dbReference>
<dbReference type="InterPro" id="IPR057238">
    <property type="entry name" value="DUF7916"/>
</dbReference>
<dbReference type="AlphaFoldDB" id="A0A7X0X8R9"/>
<sequence>MVRRLISSSRSEIRKMSANDLKTSILASEGRTVLCQNFIGHTLCEGTTNAEVSQAFGADMIFFNGYSMDTSVIQEGLIVEEWNEATETFDTKQYRLKEMKKLINVPLGVYLECGAGDDATTSTAPEKQLIKNDRIASKENLEKAIQEECDFVVLAGNPGTRTSYQTIVEATRQAKAVVGDKMLLFAGKWEDGVFEKVLGDPQVPMSTHKQFVQELIDAGADVICLPMPGCRPGITVEDIRELTTFTHTYKPGTLVMSFLDCSVEGADDDSIRQCTLWSKMTGADIHAIGDAGLSGMSSPEGIYTMSIALKGRRLTFRRLGAGGR</sequence>
<feature type="domain" description="DUF7916" evidence="1">
    <location>
        <begin position="6"/>
        <end position="320"/>
    </location>
</feature>
<proteinExistence type="predicted"/>
<dbReference type="RefSeq" id="WP_185381397.1">
    <property type="nucleotide sequence ID" value="NZ_JAASTW010000016.1"/>
</dbReference>
<dbReference type="Proteomes" id="UP000561617">
    <property type="component" value="Unassembled WGS sequence"/>
</dbReference>
<comment type="caution">
    <text evidence="2">The sequence shown here is derived from an EMBL/GenBank/DDBJ whole genome shotgun (WGS) entry which is preliminary data.</text>
</comment>
<name>A0A7X0X8R9_9LIST</name>